<accession>A0A401QGG7</accession>
<gene>
    <name evidence="2" type="ORF">scyTo_0025092</name>
</gene>
<evidence type="ECO:0000256" key="1">
    <source>
        <dbReference type="SAM" id="MobiDB-lite"/>
    </source>
</evidence>
<comment type="caution">
    <text evidence="2">The sequence shown here is derived from an EMBL/GenBank/DDBJ whole genome shotgun (WGS) entry which is preliminary data.</text>
</comment>
<feature type="non-terminal residue" evidence="2">
    <location>
        <position position="1"/>
    </location>
</feature>
<proteinExistence type="predicted"/>
<keyword evidence="3" id="KW-1185">Reference proteome</keyword>
<name>A0A401QGG7_SCYTO</name>
<dbReference type="Proteomes" id="UP000288216">
    <property type="component" value="Unassembled WGS sequence"/>
</dbReference>
<evidence type="ECO:0000313" key="3">
    <source>
        <dbReference type="Proteomes" id="UP000288216"/>
    </source>
</evidence>
<protein>
    <submittedName>
        <fullName evidence="2">Uncharacterized protein</fullName>
    </submittedName>
</protein>
<dbReference type="EMBL" id="BFAA01071131">
    <property type="protein sequence ID" value="GCB84407.1"/>
    <property type="molecule type" value="Genomic_DNA"/>
</dbReference>
<evidence type="ECO:0000313" key="2">
    <source>
        <dbReference type="EMBL" id="GCB84407.1"/>
    </source>
</evidence>
<dbReference type="AlphaFoldDB" id="A0A401QGG7"/>
<sequence length="32" mass="3584">VLDGTEDDCLWNDIAEETADDDNADDEDKEDP</sequence>
<reference evidence="2 3" key="1">
    <citation type="journal article" date="2018" name="Nat. Ecol. Evol.">
        <title>Shark genomes provide insights into elasmobranch evolution and the origin of vertebrates.</title>
        <authorList>
            <person name="Hara Y"/>
            <person name="Yamaguchi K"/>
            <person name="Onimaru K"/>
            <person name="Kadota M"/>
            <person name="Koyanagi M"/>
            <person name="Keeley SD"/>
            <person name="Tatsumi K"/>
            <person name="Tanaka K"/>
            <person name="Motone F"/>
            <person name="Kageyama Y"/>
            <person name="Nozu R"/>
            <person name="Adachi N"/>
            <person name="Nishimura O"/>
            <person name="Nakagawa R"/>
            <person name="Tanegashima C"/>
            <person name="Kiyatake I"/>
            <person name="Matsumoto R"/>
            <person name="Murakumo K"/>
            <person name="Nishida K"/>
            <person name="Terakita A"/>
            <person name="Kuratani S"/>
            <person name="Sato K"/>
            <person name="Hyodo S Kuraku.S."/>
        </authorList>
    </citation>
    <scope>NUCLEOTIDE SEQUENCE [LARGE SCALE GENOMIC DNA]</scope>
</reference>
<feature type="region of interest" description="Disordered" evidence="1">
    <location>
        <begin position="1"/>
        <end position="32"/>
    </location>
</feature>
<organism evidence="2 3">
    <name type="scientific">Scyliorhinus torazame</name>
    <name type="common">Cloudy catshark</name>
    <name type="synonym">Catulus torazame</name>
    <dbReference type="NCBI Taxonomy" id="75743"/>
    <lineage>
        <taxon>Eukaryota</taxon>
        <taxon>Metazoa</taxon>
        <taxon>Chordata</taxon>
        <taxon>Craniata</taxon>
        <taxon>Vertebrata</taxon>
        <taxon>Chondrichthyes</taxon>
        <taxon>Elasmobranchii</taxon>
        <taxon>Galeomorphii</taxon>
        <taxon>Galeoidea</taxon>
        <taxon>Carcharhiniformes</taxon>
        <taxon>Scyliorhinidae</taxon>
        <taxon>Scyliorhinus</taxon>
    </lineage>
</organism>